<dbReference type="GO" id="GO:0071555">
    <property type="term" value="P:cell wall organization"/>
    <property type="evidence" value="ECO:0007669"/>
    <property type="project" value="UniProtKB-KW"/>
</dbReference>
<keyword evidence="6 9" id="KW-0224">Dipeptidase</keyword>
<evidence type="ECO:0000256" key="2">
    <source>
        <dbReference type="ARBA" id="ARBA00022670"/>
    </source>
</evidence>
<evidence type="ECO:0000256" key="10">
    <source>
        <dbReference type="SAM" id="MobiDB-lite"/>
    </source>
</evidence>
<keyword evidence="2 9" id="KW-0645">Protease</keyword>
<dbReference type="HAMAP" id="MF_01924">
    <property type="entry name" value="A_A_dipeptidase"/>
    <property type="match status" value="1"/>
</dbReference>
<keyword evidence="7 9" id="KW-0482">Metalloprotease</keyword>
<evidence type="ECO:0000256" key="1">
    <source>
        <dbReference type="ARBA" id="ARBA00001362"/>
    </source>
</evidence>
<evidence type="ECO:0000256" key="9">
    <source>
        <dbReference type="HAMAP-Rule" id="MF_01924"/>
    </source>
</evidence>
<feature type="active site" description="Proton donor/acceptor" evidence="9">
    <location>
        <position position="220"/>
    </location>
</feature>
<evidence type="ECO:0000256" key="3">
    <source>
        <dbReference type="ARBA" id="ARBA00022723"/>
    </source>
</evidence>
<dbReference type="HOGENOM" id="CLU_060744_2_2_11"/>
<dbReference type="EMBL" id="CP001686">
    <property type="protein sequence ID" value="ACV07271.1"/>
    <property type="molecule type" value="Genomic_DNA"/>
</dbReference>
<dbReference type="KEGG" id="kse:Ksed_22940"/>
<dbReference type="GO" id="GO:0008270">
    <property type="term" value="F:zinc ion binding"/>
    <property type="evidence" value="ECO:0007669"/>
    <property type="project" value="UniProtKB-UniRule"/>
</dbReference>
<feature type="binding site" evidence="9">
    <location>
        <position position="156"/>
    </location>
    <ligand>
        <name>Zn(2+)</name>
        <dbReference type="ChEBI" id="CHEBI:29105"/>
        <note>catalytic</note>
    </ligand>
</feature>
<dbReference type="STRING" id="478801.Ksed_22940"/>
<keyword evidence="5 9" id="KW-0862">Zinc</keyword>
<proteinExistence type="inferred from homology"/>
<dbReference type="SUPFAM" id="SSF55166">
    <property type="entry name" value="Hedgehog/DD-peptidase"/>
    <property type="match status" value="1"/>
</dbReference>
<keyword evidence="12" id="KW-1185">Reference proteome</keyword>
<evidence type="ECO:0000313" key="11">
    <source>
        <dbReference type="EMBL" id="ACV07271.1"/>
    </source>
</evidence>
<reference evidence="11 12" key="1">
    <citation type="journal article" date="2009" name="Stand. Genomic Sci.">
        <title>Complete genome sequence of Kytococcus sedentarius type strain (541).</title>
        <authorList>
            <person name="Sims D."/>
            <person name="Brettin T."/>
            <person name="Detter J.C."/>
            <person name="Han C."/>
            <person name="Lapidus A."/>
            <person name="Copeland A."/>
            <person name="Glavina Del Rio T."/>
            <person name="Nolan M."/>
            <person name="Chen F."/>
            <person name="Lucas S."/>
            <person name="Tice H."/>
            <person name="Cheng J.F."/>
            <person name="Bruce D."/>
            <person name="Goodwin L."/>
            <person name="Pitluck S."/>
            <person name="Ovchinnikova G."/>
            <person name="Pati A."/>
            <person name="Ivanova N."/>
            <person name="Mavrommatis K."/>
            <person name="Chen A."/>
            <person name="Palaniappan K."/>
            <person name="D'haeseleer P."/>
            <person name="Chain P."/>
            <person name="Bristow J."/>
            <person name="Eisen J.A."/>
            <person name="Markowitz V."/>
            <person name="Hugenholtz P."/>
            <person name="Schneider S."/>
            <person name="Goker M."/>
            <person name="Pukall R."/>
            <person name="Kyrpides N.C."/>
            <person name="Klenk H.P."/>
        </authorList>
    </citation>
    <scope>NUCLEOTIDE SEQUENCE [LARGE SCALE GENOMIC DNA]</scope>
    <source>
        <strain evidence="12">ATCC 14392 / DSM 20547 / JCM 11482 / CCUG 33030 / NBRC 15357 / NCTC 11040 / CCM 314 / 541</strain>
    </source>
</reference>
<evidence type="ECO:0000256" key="7">
    <source>
        <dbReference type="ARBA" id="ARBA00023049"/>
    </source>
</evidence>
<dbReference type="Gene3D" id="3.30.1380.10">
    <property type="match status" value="1"/>
</dbReference>
<dbReference type="eggNOG" id="COG2173">
    <property type="taxonomic scope" value="Bacteria"/>
</dbReference>
<dbReference type="GO" id="GO:0160237">
    <property type="term" value="F:D-Ala-D-Ala dipeptidase activity"/>
    <property type="evidence" value="ECO:0007669"/>
    <property type="project" value="UniProtKB-EC"/>
</dbReference>
<dbReference type="Proteomes" id="UP000006666">
    <property type="component" value="Chromosome"/>
</dbReference>
<name>C7NM22_KYTSD</name>
<keyword evidence="3 9" id="KW-0479">Metal-binding</keyword>
<feature type="binding site" evidence="9">
    <location>
        <position position="149"/>
    </location>
    <ligand>
        <name>Zn(2+)</name>
        <dbReference type="ChEBI" id="CHEBI:29105"/>
        <note>catalytic</note>
    </ligand>
</feature>
<dbReference type="InterPro" id="IPR000755">
    <property type="entry name" value="A_A_dipeptidase"/>
</dbReference>
<gene>
    <name evidence="11" type="ordered locus">Ksed_22940</name>
</gene>
<feature type="binding site" evidence="9">
    <location>
        <position position="223"/>
    </location>
    <ligand>
        <name>Zn(2+)</name>
        <dbReference type="ChEBI" id="CHEBI:29105"/>
        <note>catalytic</note>
    </ligand>
</feature>
<feature type="region of interest" description="Disordered" evidence="10">
    <location>
        <begin position="30"/>
        <end position="59"/>
    </location>
</feature>
<feature type="site" description="Transition state stabilizer" evidence="9">
    <location>
        <position position="113"/>
    </location>
</feature>
<dbReference type="InterPro" id="IPR009045">
    <property type="entry name" value="Zn_M74/Hedgehog-like"/>
</dbReference>
<dbReference type="EC" id="3.4.13.22" evidence="9"/>
<dbReference type="GO" id="GO:0006508">
    <property type="term" value="P:proteolysis"/>
    <property type="evidence" value="ECO:0007669"/>
    <property type="project" value="UniProtKB-KW"/>
</dbReference>
<protein>
    <recommendedName>
        <fullName evidence="9">D-alanyl-D-alanine dipeptidase</fullName>
        <shortName evidence="9">D-Ala-D-Ala dipeptidase</shortName>
        <ecNumber evidence="9">3.4.13.22</ecNumber>
    </recommendedName>
</protein>
<comment type="function">
    <text evidence="9">Catalyzes hydrolysis of the D-alanyl-D-alanine dipeptide.</text>
</comment>
<evidence type="ECO:0000256" key="5">
    <source>
        <dbReference type="ARBA" id="ARBA00022833"/>
    </source>
</evidence>
<evidence type="ECO:0000256" key="6">
    <source>
        <dbReference type="ARBA" id="ARBA00022997"/>
    </source>
</evidence>
<keyword evidence="8" id="KW-0961">Cell wall biogenesis/degradation</keyword>
<dbReference type="GO" id="GO:0008237">
    <property type="term" value="F:metallopeptidase activity"/>
    <property type="evidence" value="ECO:0007669"/>
    <property type="project" value="UniProtKB-KW"/>
</dbReference>
<keyword evidence="4 9" id="KW-0378">Hydrolase</keyword>
<comment type="similarity">
    <text evidence="9">Belongs to the peptidase M15D family.</text>
</comment>
<comment type="cofactor">
    <cofactor evidence="9">
        <name>Zn(2+)</name>
        <dbReference type="ChEBI" id="CHEBI:29105"/>
    </cofactor>
    <text evidence="9">Binds 1 zinc ion per subunit.</text>
</comment>
<evidence type="ECO:0000256" key="4">
    <source>
        <dbReference type="ARBA" id="ARBA00022801"/>
    </source>
</evidence>
<dbReference type="Pfam" id="PF01427">
    <property type="entry name" value="Peptidase_M15"/>
    <property type="match status" value="1"/>
</dbReference>
<dbReference type="AlphaFoldDB" id="C7NM22"/>
<sequence>MNGVCVTGADVNAPRTVWLTTPPAEIADSLPAALPPVPSGTPRRHPSTVTVGSDDAPMGELPSPLAQRHGYRELPLRHTPSRLLLRQPVVQRLVRAQGALPEAFGLLVLDGWRPAHFQAELLEYYGRQHSDGVEGFVSDPSEPGMVAPHTTGGAVDLTLTHHGVPLALGTDWDAFVPSSAVASLEVHDTTRTAEDELARDLRRLLAAALLENGFAPLPTEWWHWSYGDQQWAAFHGLDESLFPEHLAT</sequence>
<dbReference type="PANTHER" id="PTHR43126">
    <property type="entry name" value="D-ALANYL-D-ALANINE DIPEPTIDASE"/>
    <property type="match status" value="1"/>
</dbReference>
<comment type="catalytic activity">
    <reaction evidence="1 9">
        <text>D-alanyl-D-alanine + H2O = 2 D-alanine</text>
        <dbReference type="Rhea" id="RHEA:20661"/>
        <dbReference type="ChEBI" id="CHEBI:15377"/>
        <dbReference type="ChEBI" id="CHEBI:57416"/>
        <dbReference type="ChEBI" id="CHEBI:57822"/>
        <dbReference type="EC" id="3.4.13.22"/>
    </reaction>
</comment>
<evidence type="ECO:0000256" key="8">
    <source>
        <dbReference type="ARBA" id="ARBA00023316"/>
    </source>
</evidence>
<accession>C7NM22</accession>
<dbReference type="PANTHER" id="PTHR43126:SF2">
    <property type="entry name" value="D-ALANYL-D-ALANINE DIPEPTIDASE"/>
    <property type="match status" value="1"/>
</dbReference>
<evidence type="ECO:0000313" key="12">
    <source>
        <dbReference type="Proteomes" id="UP000006666"/>
    </source>
</evidence>
<organism evidence="11 12">
    <name type="scientific">Kytococcus sedentarius (strain ATCC 14392 / DSM 20547 / JCM 11482 / CCUG 33030 / NBRC 15357 / NCTC 11040 / CCM 314 / 541)</name>
    <name type="common">Micrococcus sedentarius</name>
    <dbReference type="NCBI Taxonomy" id="478801"/>
    <lineage>
        <taxon>Bacteria</taxon>
        <taxon>Bacillati</taxon>
        <taxon>Actinomycetota</taxon>
        <taxon>Actinomycetes</taxon>
        <taxon>Micrococcales</taxon>
        <taxon>Kytococcaceae</taxon>
        <taxon>Kytococcus</taxon>
    </lineage>
</organism>